<reference evidence="2 3" key="1">
    <citation type="submission" date="2019-09" db="EMBL/GenBank/DDBJ databases">
        <title>Complete Genome Sequence of Janibacter melonis M714 with both human health impact and industrial applications.</title>
        <authorList>
            <person name="Jin M."/>
            <person name="Zhao Q.R."/>
        </authorList>
    </citation>
    <scope>NUCLEOTIDE SEQUENCE [LARGE SCALE GENOMIC DNA]</scope>
    <source>
        <strain evidence="2 3">M714</strain>
    </source>
</reference>
<dbReference type="GeneID" id="59162888"/>
<organism evidence="2 3">
    <name type="scientific">Janibacter melonis</name>
    <dbReference type="NCBI Taxonomy" id="262209"/>
    <lineage>
        <taxon>Bacteria</taxon>
        <taxon>Bacillati</taxon>
        <taxon>Actinomycetota</taxon>
        <taxon>Actinomycetes</taxon>
        <taxon>Micrococcales</taxon>
        <taxon>Intrasporangiaceae</taxon>
        <taxon>Janibacter</taxon>
    </lineage>
</organism>
<dbReference type="KEGG" id="jme:EEW87_000395"/>
<dbReference type="Proteomes" id="UP000271708">
    <property type="component" value="Chromosome"/>
</dbReference>
<dbReference type="RefSeq" id="WP_163562458.1">
    <property type="nucleotide sequence ID" value="NZ_CAJGVC010000001.1"/>
</dbReference>
<name>A0A5P8FJ49_9MICO</name>
<sequence>MSRRHDRPTFAEMVRQPTWSEQEASTTGRHAVRPGTYNRAGELFDPEGAPLRKVRDDVTADDARRLLVEGARLVHESCGCGGHGGCPPRWFEATEVSAVLADERAAWVHDEDEGGWADVWAGAAGEVVYAHGEIAWLPEQG</sequence>
<proteinExistence type="predicted"/>
<feature type="compositionally biased region" description="Polar residues" evidence="1">
    <location>
        <begin position="17"/>
        <end position="28"/>
    </location>
</feature>
<protein>
    <submittedName>
        <fullName evidence="2">Uncharacterized protein</fullName>
    </submittedName>
</protein>
<evidence type="ECO:0000256" key="1">
    <source>
        <dbReference type="SAM" id="MobiDB-lite"/>
    </source>
</evidence>
<feature type="region of interest" description="Disordered" evidence="1">
    <location>
        <begin position="1"/>
        <end position="44"/>
    </location>
</feature>
<dbReference type="AlphaFoldDB" id="A0A5P8FJ49"/>
<evidence type="ECO:0000313" key="3">
    <source>
        <dbReference type="Proteomes" id="UP000271708"/>
    </source>
</evidence>
<accession>A0A5P8FJ49</accession>
<evidence type="ECO:0000313" key="2">
    <source>
        <dbReference type="EMBL" id="QFQ29110.2"/>
    </source>
</evidence>
<gene>
    <name evidence="2" type="ORF">EEW87_000395</name>
</gene>
<dbReference type="EMBL" id="CP044548">
    <property type="protein sequence ID" value="QFQ29110.2"/>
    <property type="molecule type" value="Genomic_DNA"/>
</dbReference>